<feature type="compositionally biased region" description="Polar residues" evidence="9">
    <location>
        <begin position="1299"/>
        <end position="1314"/>
    </location>
</feature>
<reference evidence="13" key="1">
    <citation type="journal article" date="2014" name="Genome Announc.">
        <title>Draft genome sequence of Colletotrichum sublineola, a destructive pathogen of cultivated sorghum.</title>
        <authorList>
            <person name="Baroncelli R."/>
            <person name="Sanz-Martin J.M."/>
            <person name="Rech G.E."/>
            <person name="Sukno S.A."/>
            <person name="Thon M.R."/>
        </authorList>
    </citation>
    <scope>NUCLEOTIDE SEQUENCE [LARGE SCALE GENOMIC DNA]</scope>
    <source>
        <strain evidence="13">TX430BB</strain>
    </source>
</reference>
<dbReference type="GO" id="GO:0005634">
    <property type="term" value="C:nucleus"/>
    <property type="evidence" value="ECO:0007669"/>
    <property type="project" value="UniProtKB-SubCell"/>
</dbReference>
<feature type="region of interest" description="Disordered" evidence="9">
    <location>
        <begin position="1268"/>
        <end position="1333"/>
    </location>
</feature>
<feature type="compositionally biased region" description="Low complexity" evidence="9">
    <location>
        <begin position="1676"/>
        <end position="1727"/>
    </location>
</feature>
<dbReference type="OrthoDB" id="5364245at2759"/>
<dbReference type="eggNOG" id="ENOG502QSEY">
    <property type="taxonomic scope" value="Eukaryota"/>
</dbReference>
<dbReference type="HOGENOM" id="CLU_001331_0_0_1"/>
<evidence type="ECO:0000259" key="10">
    <source>
        <dbReference type="PROSITE" id="PS50090"/>
    </source>
</evidence>
<feature type="region of interest" description="Disordered" evidence="9">
    <location>
        <begin position="408"/>
        <end position="548"/>
    </location>
</feature>
<keyword evidence="4" id="KW-0156">Chromatin regulator</keyword>
<feature type="region of interest" description="Disordered" evidence="9">
    <location>
        <begin position="855"/>
        <end position="876"/>
    </location>
</feature>
<organism evidence="12 13">
    <name type="scientific">Colletotrichum sublineola</name>
    <name type="common">Sorghum anthracnose fungus</name>
    <dbReference type="NCBI Taxonomy" id="1173701"/>
    <lineage>
        <taxon>Eukaryota</taxon>
        <taxon>Fungi</taxon>
        <taxon>Dikarya</taxon>
        <taxon>Ascomycota</taxon>
        <taxon>Pezizomycotina</taxon>
        <taxon>Sordariomycetes</taxon>
        <taxon>Hypocreomycetidae</taxon>
        <taxon>Glomerellales</taxon>
        <taxon>Glomerellaceae</taxon>
        <taxon>Colletotrichum</taxon>
        <taxon>Colletotrichum graminicola species complex</taxon>
    </lineage>
</organism>
<feature type="compositionally biased region" description="Low complexity" evidence="9">
    <location>
        <begin position="1468"/>
        <end position="1491"/>
    </location>
</feature>
<feature type="region of interest" description="Disordered" evidence="9">
    <location>
        <begin position="1163"/>
        <end position="1200"/>
    </location>
</feature>
<accession>A0A066Y2L3</accession>
<gene>
    <name evidence="12" type="ORF">CSUB01_06218</name>
</gene>
<feature type="region of interest" description="Disordered" evidence="9">
    <location>
        <begin position="1025"/>
        <end position="1047"/>
    </location>
</feature>
<feature type="compositionally biased region" description="Polar residues" evidence="9">
    <location>
        <begin position="115"/>
        <end position="143"/>
    </location>
</feature>
<keyword evidence="6" id="KW-0539">Nucleus</keyword>
<protein>
    <recommendedName>
        <fullName evidence="8">Vacuolar import and degradation protein 21</fullName>
    </recommendedName>
</protein>
<feature type="compositionally biased region" description="Polar residues" evidence="9">
    <location>
        <begin position="413"/>
        <end position="435"/>
    </location>
</feature>
<evidence type="ECO:0000313" key="13">
    <source>
        <dbReference type="Proteomes" id="UP000027238"/>
    </source>
</evidence>
<dbReference type="OMA" id="KQQHASH"/>
<dbReference type="GO" id="GO:0035267">
    <property type="term" value="C:NuA4 histone acetyltransferase complex"/>
    <property type="evidence" value="ECO:0007669"/>
    <property type="project" value="TreeGrafter"/>
</dbReference>
<feature type="region of interest" description="Disordered" evidence="9">
    <location>
        <begin position="97"/>
        <end position="366"/>
    </location>
</feature>
<keyword evidence="3" id="KW-0227">DNA damage</keyword>
<comment type="subcellular location">
    <subcellularLocation>
        <location evidence="1">Nucleus</location>
    </subcellularLocation>
</comment>
<feature type="compositionally biased region" description="Polar residues" evidence="9">
    <location>
        <begin position="533"/>
        <end position="546"/>
    </location>
</feature>
<feature type="compositionally biased region" description="Low complexity" evidence="9">
    <location>
        <begin position="1268"/>
        <end position="1298"/>
    </location>
</feature>
<dbReference type="PROSITE" id="PS51204">
    <property type="entry name" value="HSA"/>
    <property type="match status" value="1"/>
</dbReference>
<dbReference type="InterPro" id="IPR009057">
    <property type="entry name" value="Homeodomain-like_sf"/>
</dbReference>
<dbReference type="CDD" id="cd00167">
    <property type="entry name" value="SANT"/>
    <property type="match status" value="1"/>
</dbReference>
<dbReference type="InterPro" id="IPR014012">
    <property type="entry name" value="HSA_dom"/>
</dbReference>
<evidence type="ECO:0000256" key="6">
    <source>
        <dbReference type="ARBA" id="ARBA00023242"/>
    </source>
</evidence>
<keyword evidence="13" id="KW-1185">Reference proteome</keyword>
<dbReference type="SMART" id="SM00717">
    <property type="entry name" value="SANT"/>
    <property type="match status" value="1"/>
</dbReference>
<evidence type="ECO:0000256" key="1">
    <source>
        <dbReference type="ARBA" id="ARBA00004123"/>
    </source>
</evidence>
<dbReference type="PANTHER" id="PTHR46459:SF1">
    <property type="entry name" value="E1A-BINDING PROTEIN P400"/>
    <property type="match status" value="1"/>
</dbReference>
<feature type="compositionally biased region" description="Low complexity" evidence="9">
    <location>
        <begin position="1632"/>
        <end position="1665"/>
    </location>
</feature>
<evidence type="ECO:0000256" key="5">
    <source>
        <dbReference type="ARBA" id="ARBA00023204"/>
    </source>
</evidence>
<sequence length="1739" mass="190799">MTEVGPADRSRLLRSKRDEFSSIVTSRKRKLRQLFAVATESDALPTNDFANPDAPPTSAAELQFLQTCDISQGRKLNEANVPARPQLRYDVLRDSLDNSGLFAPEPVPAPPAKQDASTELQTKNTTAPSHQQPVAATSDTNGVAPSPRTVAGSTLPSSLPPKPPTTAAVVATPAISARPEVVKPSAVPVPVPSPSPAAAPTNDPLHASREEASEATDNNVTDKPDSSPVRTPSSSISKQAGSLPADAPPVAPPQLAPQPTAVQLPSRPDAKKTDDTNPPTVKLPSDATKVADGLSSPGSTTQTAATPAVHDVSTDTSPDNEGPQYVERVEGRSEVDAADRAEEAKDSDTMRFSDADPFNGRIPDGPEAQLLQESMAVDSKQTLPVEPVAKQPSPPTIPAVSVVPLKDAPELTASPTQPISQDAPLTTVEPKTSAATKEIADSQESQPADRMDVDPPISTQTEEKPSVQVQDTDSVEPCSAEAQTPSQARPETPQDPERAVTRTASGAIRQKSVAEILGETKTRTDLDVKAPPSQLTPMTSTPQSPSRPKIFAHKKKEKEKAKNKPSAVVFGKQTKRSVDKSLVSSQQKQSFLPTDDYFTPLFVQGFTQTSKWMKPIEVILNQSHKTVSTPDAYVAIQDNQACRVLRRVYHLQQHDKWSLRQPKRCPEPVRPESHLDVLLQEMKWMRTDFREEKKWKLAAARNLAHACAEWVASTEEERKDIQVPAYIPPKPQPLDTEADTSMVDAMLDVADAQATPELVPSRDHDSPEHVDELREEVLETVAPSAIFALEEDDVVFELRSSPTADQLLQELPMYGAPLKIPAFDFTGPEFDPDAHWRRPALPLSKYVEGEMKLSSYGPPRKRSRYQYEEEEDDDDEKIVFGSQPTKKMKLPPQNIDVALFNPEMKSIRDRLHAGHQFRPPAEHQMPMQSFYECRSSSQWTLPEDDELRSLVREYSYNWSLISSLLTPRSVFTSGAERRTPWECFERWINLEGLPTDMQKTQYFKAYQNRIDAANRVIMQQNQIAQQQAAGSTTPATPVARRRPSTPLRVERRRNQKHLTLIDAMRKLAKKRETAAQKQQHATQMAAMRKANEAAQPRGPTKTPRDYSLMRWERDQQLAEKVAQFHQRQETQRRIAMQARQGQVAAQVATTPGTGQVQPNAAAQVNGNIPRPNMPNQLAVPGQAGRGRMPMQAPTANMGGVPAQMGGLVPPAMQMNGVPQAQMQAAMQAQHRMPMPNPQPDVNLMLQARRISEQQRQAVQLQQAQQQAQQVHQQPQQPQQAQQHQQSQQQQQQQQQAQQMHQGTPTSHASQSHSPPNMRPPSVNGVNGANGVNGVNGVNQQSIYANAQAMMASINSANSAGVSTPPAGGLHMPNGTSGSPRPLTQVPASIQVQLNNLEAQYRAKNPNLTPEQVRQAATEYLTRLMIAQRTTMSQNAMNAAAGGGGAASPGIANGLAATTSPHQYAALLRQQQQQQAAAAAAQNGQPQTGQHQQAHHQQHHSPQQAQQQQQQQQHHVQQQQNGHQQHVQPQHTQHQQHQVRAQPTPQHQHTSQPPQTQQLQKQSQHQAQQVQRPPSAQPTQAAQHLQQAQAQQAQKVQQQQQPQQVQQTQKPPTPHMPHTSAQQAQKPPTPQMAQQAQKPPTPHTPAQQAQKPPTPQMQQAQTTPHMLKAPTPQMQKAPTPQLQKAQTPATPQQTQQAQQGQQAQKQAQQHAQQQVQQVAQQAQQQRQASGSATPSATPTA</sequence>
<feature type="domain" description="Myb-like" evidence="10">
    <location>
        <begin position="937"/>
        <end position="991"/>
    </location>
</feature>
<dbReference type="GO" id="GO:0006281">
    <property type="term" value="P:DNA repair"/>
    <property type="evidence" value="ECO:0007669"/>
    <property type="project" value="UniProtKB-KW"/>
</dbReference>
<dbReference type="EMBL" id="JMSE01000008">
    <property type="protein sequence ID" value="KDN72291.1"/>
    <property type="molecule type" value="Genomic_DNA"/>
</dbReference>
<dbReference type="GO" id="GO:0003682">
    <property type="term" value="F:chromatin binding"/>
    <property type="evidence" value="ECO:0007669"/>
    <property type="project" value="TreeGrafter"/>
</dbReference>
<dbReference type="STRING" id="1173701.A0A066Y2L3"/>
<feature type="region of interest" description="Disordered" evidence="9">
    <location>
        <begin position="1468"/>
        <end position="1739"/>
    </location>
</feature>
<evidence type="ECO:0000256" key="8">
    <source>
        <dbReference type="ARBA" id="ARBA00029670"/>
    </source>
</evidence>
<keyword evidence="5" id="KW-0234">DNA repair</keyword>
<dbReference type="InterPro" id="IPR001005">
    <property type="entry name" value="SANT/Myb"/>
</dbReference>
<dbReference type="Pfam" id="PF13921">
    <property type="entry name" value="Myb_DNA-bind_6"/>
    <property type="match status" value="1"/>
</dbReference>
<dbReference type="Pfam" id="PF07529">
    <property type="entry name" value="HSA"/>
    <property type="match status" value="1"/>
</dbReference>
<evidence type="ECO:0000256" key="4">
    <source>
        <dbReference type="ARBA" id="ARBA00022853"/>
    </source>
</evidence>
<feature type="region of interest" description="Disordered" evidence="9">
    <location>
        <begin position="1357"/>
        <end position="1381"/>
    </location>
</feature>
<evidence type="ECO:0000256" key="2">
    <source>
        <dbReference type="ARBA" id="ARBA00008913"/>
    </source>
</evidence>
<feature type="compositionally biased region" description="Basic and acidic residues" evidence="9">
    <location>
        <begin position="327"/>
        <end position="354"/>
    </location>
</feature>
<evidence type="ECO:0000259" key="11">
    <source>
        <dbReference type="PROSITE" id="PS51204"/>
    </source>
</evidence>
<dbReference type="SUPFAM" id="SSF46689">
    <property type="entry name" value="Homeodomain-like"/>
    <property type="match status" value="1"/>
</dbReference>
<comment type="function">
    <text evidence="7">Component of the NuA4 histone acetyltransferase complex which is involved in transcriptional activation of selected genes principally by acetylation of nucleosomal histone H4 and H2A. The NuA4 complex is also involved in DNA repair.</text>
</comment>
<dbReference type="Proteomes" id="UP000027238">
    <property type="component" value="Unassembled WGS sequence"/>
</dbReference>
<feature type="compositionally biased region" description="Low complexity" evidence="9">
    <location>
        <begin position="1322"/>
        <end position="1333"/>
    </location>
</feature>
<comment type="similarity">
    <text evidence="2">Belongs to the EAF1 family.</text>
</comment>
<feature type="compositionally biased region" description="Low complexity" evidence="9">
    <location>
        <begin position="1499"/>
        <end position="1609"/>
    </location>
</feature>
<dbReference type="SMART" id="SM00573">
    <property type="entry name" value="HSA"/>
    <property type="match status" value="1"/>
</dbReference>
<evidence type="ECO:0000256" key="3">
    <source>
        <dbReference type="ARBA" id="ARBA00022763"/>
    </source>
</evidence>
<evidence type="ECO:0000256" key="9">
    <source>
        <dbReference type="SAM" id="MobiDB-lite"/>
    </source>
</evidence>
<feature type="compositionally biased region" description="Pro residues" evidence="9">
    <location>
        <begin position="187"/>
        <end position="197"/>
    </location>
</feature>
<feature type="compositionally biased region" description="Pro residues" evidence="9">
    <location>
        <begin position="246"/>
        <end position="256"/>
    </location>
</feature>
<proteinExistence type="inferred from homology"/>
<evidence type="ECO:0000313" key="12">
    <source>
        <dbReference type="EMBL" id="KDN72291.1"/>
    </source>
</evidence>
<dbReference type="GO" id="GO:0006325">
    <property type="term" value="P:chromatin organization"/>
    <property type="evidence" value="ECO:0007669"/>
    <property type="project" value="UniProtKB-KW"/>
</dbReference>
<feature type="compositionally biased region" description="Polar residues" evidence="9">
    <location>
        <begin position="1728"/>
        <end position="1739"/>
    </location>
</feature>
<dbReference type="PANTHER" id="PTHR46459">
    <property type="entry name" value="E1A-BINDING PROTEIN P400-RELATED"/>
    <property type="match status" value="1"/>
</dbReference>
<feature type="domain" description="HSA" evidence="11">
    <location>
        <begin position="662"/>
        <end position="741"/>
    </location>
</feature>
<comment type="caution">
    <text evidence="12">The sequence shown here is derived from an EMBL/GenBank/DDBJ whole genome shotgun (WGS) entry which is preliminary data.</text>
</comment>
<feature type="compositionally biased region" description="Basic and acidic residues" evidence="9">
    <location>
        <begin position="518"/>
        <end position="528"/>
    </location>
</feature>
<name>A0A066Y2L3_COLSU</name>
<dbReference type="PROSITE" id="PS50090">
    <property type="entry name" value="MYB_LIKE"/>
    <property type="match status" value="1"/>
</dbReference>
<feature type="compositionally biased region" description="Low complexity" evidence="9">
    <location>
        <begin position="165"/>
        <end position="174"/>
    </location>
</feature>
<feature type="compositionally biased region" description="Polar residues" evidence="9">
    <location>
        <begin position="296"/>
        <end position="305"/>
    </location>
</feature>
<evidence type="ECO:0000256" key="7">
    <source>
        <dbReference type="ARBA" id="ARBA00025178"/>
    </source>
</evidence>
<feature type="compositionally biased region" description="Low complexity" evidence="9">
    <location>
        <begin position="226"/>
        <end position="237"/>
    </location>
</feature>
<dbReference type="Gene3D" id="1.10.10.60">
    <property type="entry name" value="Homeodomain-like"/>
    <property type="match status" value="1"/>
</dbReference>